<sequence length="183" mass="20606">MNQYQRNYQYDQRKRDKKTIIKVILIIFVSVAVGRFIFNSGSGTDSTSADSIFSDFNPSFVNSSNGGTVKITNDEYADLQERVVKYEAHFAGIDESSIPSSFFKPNQFTSPYGPEDVFENVADSDKLSDQEYDLLQHVMQTKLEIDPEDGIEAGDVVTFSITDDSSDPYFDDITKDIKVTSLE</sequence>
<keyword evidence="1" id="KW-0812">Transmembrane</keyword>
<evidence type="ECO:0000256" key="1">
    <source>
        <dbReference type="SAM" id="Phobius"/>
    </source>
</evidence>
<organism evidence="2 3">
    <name type="scientific">Companilactobacillus ginsenosidimutans</name>
    <dbReference type="NCBI Taxonomy" id="1007676"/>
    <lineage>
        <taxon>Bacteria</taxon>
        <taxon>Bacillati</taxon>
        <taxon>Bacillota</taxon>
        <taxon>Bacilli</taxon>
        <taxon>Lactobacillales</taxon>
        <taxon>Lactobacillaceae</taxon>
        <taxon>Companilactobacillus</taxon>
    </lineage>
</organism>
<keyword evidence="3" id="KW-1185">Reference proteome</keyword>
<feature type="transmembrane region" description="Helical" evidence="1">
    <location>
        <begin position="20"/>
        <end position="38"/>
    </location>
</feature>
<keyword evidence="1" id="KW-1133">Transmembrane helix</keyword>
<accession>A0A0H4QL53</accession>
<gene>
    <name evidence="2" type="ORF">ABM34_07755</name>
</gene>
<dbReference type="PATRIC" id="fig|1007676.4.peg.1559"/>
<proteinExistence type="predicted"/>
<dbReference type="AlphaFoldDB" id="A0A0H4QL53"/>
<reference evidence="3" key="1">
    <citation type="submission" date="2015-07" db="EMBL/GenBank/DDBJ databases">
        <title>Lactobacillus ginsenosidimutans/EMML 3141/ whole genome sequencing.</title>
        <authorList>
            <person name="Kim M.K."/>
            <person name="Im W.-T."/>
            <person name="Srinivasan S."/>
            <person name="Lee J.-J."/>
        </authorList>
    </citation>
    <scope>NUCLEOTIDE SEQUENCE [LARGE SCALE GENOMIC DNA]</scope>
    <source>
        <strain evidence="3">EMML 3041</strain>
    </source>
</reference>
<dbReference type="RefSeq" id="WP_048704758.1">
    <property type="nucleotide sequence ID" value="NZ_CP012034.1"/>
</dbReference>
<evidence type="ECO:0000313" key="2">
    <source>
        <dbReference type="EMBL" id="AKP67438.1"/>
    </source>
</evidence>
<name>A0A0H4QL53_9LACO</name>
<dbReference type="Proteomes" id="UP000036106">
    <property type="component" value="Chromosome"/>
</dbReference>
<evidence type="ECO:0000313" key="3">
    <source>
        <dbReference type="Proteomes" id="UP000036106"/>
    </source>
</evidence>
<keyword evidence="1" id="KW-0472">Membrane</keyword>
<dbReference type="EMBL" id="CP012034">
    <property type="protein sequence ID" value="AKP67438.1"/>
    <property type="molecule type" value="Genomic_DNA"/>
</dbReference>
<dbReference type="KEGG" id="lgn:ABM34_07755"/>
<protein>
    <submittedName>
        <fullName evidence="2">Uncharacterized protein</fullName>
    </submittedName>
</protein>